<dbReference type="InterPro" id="IPR008929">
    <property type="entry name" value="Chondroitin_lyas"/>
</dbReference>
<evidence type="ECO:0000313" key="1">
    <source>
        <dbReference type="EMBL" id="KIO18273.1"/>
    </source>
</evidence>
<dbReference type="STRING" id="1051891.A0A0C3KA30"/>
<sequence>MAGQTMRVDRAWKELSNASGQSFASFGEKGENWNAPHFLDAAEFTAAFAVGYDWLHHAWTDQQKETIWTAIVTLGLQYGLEVCTNNAAYGWCGRPLTGNWNCVCNGGLTMGALTILRDDITNTASRILNETIPMGVANATSDGTWTETANYLYFGTTSHVDLLSLQRHRQLVRVVSDESRMKSLSGVVIKTIDLRL</sequence>
<dbReference type="PANTHER" id="PTHR38045:SF1">
    <property type="entry name" value="HEPARINASE II_III-LIKE PROTEIN"/>
    <property type="match status" value="1"/>
</dbReference>
<organism evidence="1 2">
    <name type="scientific">Tulasnella calospora MUT 4182</name>
    <dbReference type="NCBI Taxonomy" id="1051891"/>
    <lineage>
        <taxon>Eukaryota</taxon>
        <taxon>Fungi</taxon>
        <taxon>Dikarya</taxon>
        <taxon>Basidiomycota</taxon>
        <taxon>Agaricomycotina</taxon>
        <taxon>Agaricomycetes</taxon>
        <taxon>Cantharellales</taxon>
        <taxon>Tulasnellaceae</taxon>
        <taxon>Tulasnella</taxon>
    </lineage>
</organism>
<dbReference type="HOGENOM" id="CLU_1391151_0_0_1"/>
<gene>
    <name evidence="1" type="ORF">M407DRAFT_32055</name>
</gene>
<dbReference type="Gene3D" id="1.50.10.100">
    <property type="entry name" value="Chondroitin AC/alginate lyase"/>
    <property type="match status" value="1"/>
</dbReference>
<dbReference type="Proteomes" id="UP000054248">
    <property type="component" value="Unassembled WGS sequence"/>
</dbReference>
<proteinExistence type="predicted"/>
<reference evidence="1 2" key="1">
    <citation type="submission" date="2014-04" db="EMBL/GenBank/DDBJ databases">
        <authorList>
            <consortium name="DOE Joint Genome Institute"/>
            <person name="Kuo A."/>
            <person name="Girlanda M."/>
            <person name="Perotto S."/>
            <person name="Kohler A."/>
            <person name="Nagy L.G."/>
            <person name="Floudas D."/>
            <person name="Copeland A."/>
            <person name="Barry K.W."/>
            <person name="Cichocki N."/>
            <person name="Veneault-Fourrey C."/>
            <person name="LaButti K."/>
            <person name="Lindquist E.A."/>
            <person name="Lipzen A."/>
            <person name="Lundell T."/>
            <person name="Morin E."/>
            <person name="Murat C."/>
            <person name="Sun H."/>
            <person name="Tunlid A."/>
            <person name="Henrissat B."/>
            <person name="Grigoriev I.V."/>
            <person name="Hibbett D.S."/>
            <person name="Martin F."/>
            <person name="Nordberg H.P."/>
            <person name="Cantor M.N."/>
            <person name="Hua S.X."/>
        </authorList>
    </citation>
    <scope>NUCLEOTIDE SEQUENCE [LARGE SCALE GENOMIC DNA]</scope>
    <source>
        <strain evidence="1 2">MUT 4182</strain>
    </source>
</reference>
<name>A0A0C3KA30_9AGAM</name>
<evidence type="ECO:0000313" key="2">
    <source>
        <dbReference type="Proteomes" id="UP000054248"/>
    </source>
</evidence>
<keyword evidence="2" id="KW-1185">Reference proteome</keyword>
<dbReference type="PANTHER" id="PTHR38045">
    <property type="entry name" value="CHROMOSOME 1, WHOLE GENOME SHOTGUN SEQUENCE"/>
    <property type="match status" value="1"/>
</dbReference>
<dbReference type="SUPFAM" id="SSF48230">
    <property type="entry name" value="Chondroitin AC/alginate lyase"/>
    <property type="match status" value="1"/>
</dbReference>
<protein>
    <submittedName>
        <fullName evidence="1">Uncharacterized protein</fullName>
    </submittedName>
</protein>
<reference evidence="2" key="2">
    <citation type="submission" date="2015-01" db="EMBL/GenBank/DDBJ databases">
        <title>Evolutionary Origins and Diversification of the Mycorrhizal Mutualists.</title>
        <authorList>
            <consortium name="DOE Joint Genome Institute"/>
            <consortium name="Mycorrhizal Genomics Consortium"/>
            <person name="Kohler A."/>
            <person name="Kuo A."/>
            <person name="Nagy L.G."/>
            <person name="Floudas D."/>
            <person name="Copeland A."/>
            <person name="Barry K.W."/>
            <person name="Cichocki N."/>
            <person name="Veneault-Fourrey C."/>
            <person name="LaButti K."/>
            <person name="Lindquist E.A."/>
            <person name="Lipzen A."/>
            <person name="Lundell T."/>
            <person name="Morin E."/>
            <person name="Murat C."/>
            <person name="Riley R."/>
            <person name="Ohm R."/>
            <person name="Sun H."/>
            <person name="Tunlid A."/>
            <person name="Henrissat B."/>
            <person name="Grigoriev I.V."/>
            <person name="Hibbett D.S."/>
            <person name="Martin F."/>
        </authorList>
    </citation>
    <scope>NUCLEOTIDE SEQUENCE [LARGE SCALE GENOMIC DNA]</scope>
    <source>
        <strain evidence="2">MUT 4182</strain>
    </source>
</reference>
<dbReference type="OrthoDB" id="3476529at2759"/>
<dbReference type="AlphaFoldDB" id="A0A0C3KA30"/>
<dbReference type="EMBL" id="KN823299">
    <property type="protein sequence ID" value="KIO18273.1"/>
    <property type="molecule type" value="Genomic_DNA"/>
</dbReference>
<accession>A0A0C3KA30</accession>